<evidence type="ECO:0000259" key="6">
    <source>
        <dbReference type="Pfam" id="PF02826"/>
    </source>
</evidence>
<comment type="similarity">
    <text evidence="4">Belongs to the D-isomer specific 2-hydroxyacid dehydrogenase family.</text>
</comment>
<dbReference type="SUPFAM" id="SSF52283">
    <property type="entry name" value="Formate/glycerate dehydrogenase catalytic domain-like"/>
    <property type="match status" value="1"/>
</dbReference>
<dbReference type="CDD" id="cd12156">
    <property type="entry name" value="HPPR"/>
    <property type="match status" value="1"/>
</dbReference>
<dbReference type="GO" id="GO:0030267">
    <property type="term" value="F:glyoxylate reductase (NADPH) activity"/>
    <property type="evidence" value="ECO:0007669"/>
    <property type="project" value="TreeGrafter"/>
</dbReference>
<dbReference type="GO" id="GO:0051287">
    <property type="term" value="F:NAD binding"/>
    <property type="evidence" value="ECO:0007669"/>
    <property type="project" value="InterPro"/>
</dbReference>
<dbReference type="InterPro" id="IPR006139">
    <property type="entry name" value="D-isomer_2_OHA_DH_cat_dom"/>
</dbReference>
<gene>
    <name evidence="7" type="primary">hprA_2</name>
    <name evidence="7" type="ORF">DSM104635_03119</name>
</gene>
<name>A0A6I6MQ22_9CAUL</name>
<feature type="domain" description="D-isomer specific 2-hydroxyacid dehydrogenase NAD-binding" evidence="6">
    <location>
        <begin position="97"/>
        <end position="268"/>
    </location>
</feature>
<dbReference type="FunFam" id="3.40.50.720:FF:000213">
    <property type="entry name" value="Putative 2-hydroxyacid dehydrogenase"/>
    <property type="match status" value="1"/>
</dbReference>
<evidence type="ECO:0000313" key="7">
    <source>
        <dbReference type="EMBL" id="QGZ96261.1"/>
    </source>
</evidence>
<evidence type="ECO:0000313" key="8">
    <source>
        <dbReference type="Proteomes" id="UP000431269"/>
    </source>
</evidence>
<keyword evidence="8" id="KW-1185">Reference proteome</keyword>
<keyword evidence="2 4" id="KW-0560">Oxidoreductase</keyword>
<dbReference type="AlphaFoldDB" id="A0A6I6MQ22"/>
<keyword evidence="1" id="KW-0521">NADP</keyword>
<feature type="domain" description="D-isomer specific 2-hydroxyacid dehydrogenase catalytic" evidence="5">
    <location>
        <begin position="32"/>
        <end position="299"/>
    </location>
</feature>
<dbReference type="PANTHER" id="PTHR10996">
    <property type="entry name" value="2-HYDROXYACID DEHYDROGENASE-RELATED"/>
    <property type="match status" value="1"/>
</dbReference>
<dbReference type="InterPro" id="IPR036291">
    <property type="entry name" value="NAD(P)-bd_dom_sf"/>
</dbReference>
<dbReference type="InterPro" id="IPR050223">
    <property type="entry name" value="D-isomer_2-hydroxyacid_DH"/>
</dbReference>
<evidence type="ECO:0000256" key="4">
    <source>
        <dbReference type="RuleBase" id="RU003719"/>
    </source>
</evidence>
<sequence>MTKPALLIHPPLGLFEMRLADYDVVHWPTDRKDVRAAVTIGSVGISNAMIDALPELGAIVCFGVGVDGIDLAYAAKRNIAVTHGREINHEDVADVAIGLMIAVCRGFTEGERVLRENRWAPPLAIPPQRRLRGRKLGVVGYGAIGQSIAHRAEAFGLEIKWFGPRAKPEAQHAYEPDLPKLAEWSDILAIAARGDQGRIITADIIKALGSDGILINISRGSLVDEDALIAALKSGALGGAGLDVFQEEPTPAVRWENVPNTTLTPHLGGGTREALYAGSQNVMENLRRFYAGEPLLTPVA</sequence>
<protein>
    <submittedName>
        <fullName evidence="7">Glycerate dehydrogenase</fullName>
        <ecNumber evidence="7">1.1.1.29</ecNumber>
    </submittedName>
</protein>
<dbReference type="InterPro" id="IPR006140">
    <property type="entry name" value="D-isomer_DH_NAD-bd"/>
</dbReference>
<evidence type="ECO:0000256" key="3">
    <source>
        <dbReference type="ARBA" id="ARBA00023027"/>
    </source>
</evidence>
<evidence type="ECO:0000256" key="2">
    <source>
        <dbReference type="ARBA" id="ARBA00023002"/>
    </source>
</evidence>
<dbReference type="Proteomes" id="UP000431269">
    <property type="component" value="Chromosome"/>
</dbReference>
<evidence type="ECO:0000259" key="5">
    <source>
        <dbReference type="Pfam" id="PF00389"/>
    </source>
</evidence>
<dbReference type="SUPFAM" id="SSF51735">
    <property type="entry name" value="NAD(P)-binding Rossmann-fold domains"/>
    <property type="match status" value="1"/>
</dbReference>
<dbReference type="EC" id="1.1.1.29" evidence="7"/>
<dbReference type="RefSeq" id="WP_158767061.1">
    <property type="nucleotide sequence ID" value="NZ_CP047045.1"/>
</dbReference>
<reference evidence="8" key="1">
    <citation type="submission" date="2019-12" db="EMBL/GenBank/DDBJ databases">
        <title>Complete genome of Terracaulis silvestris 0127_4.</title>
        <authorList>
            <person name="Vieira S."/>
            <person name="Riedel T."/>
            <person name="Sproer C."/>
            <person name="Pascual J."/>
            <person name="Boedeker C."/>
            <person name="Overmann J."/>
        </authorList>
    </citation>
    <scope>NUCLEOTIDE SEQUENCE [LARGE SCALE GENOMIC DNA]</scope>
    <source>
        <strain evidence="8">0127_4</strain>
    </source>
</reference>
<dbReference type="Pfam" id="PF02826">
    <property type="entry name" value="2-Hacid_dh_C"/>
    <property type="match status" value="1"/>
</dbReference>
<dbReference type="Pfam" id="PF00389">
    <property type="entry name" value="2-Hacid_dh"/>
    <property type="match status" value="1"/>
</dbReference>
<dbReference type="KEGG" id="tsv:DSM104635_03119"/>
<dbReference type="Gene3D" id="3.40.50.720">
    <property type="entry name" value="NAD(P)-binding Rossmann-like Domain"/>
    <property type="match status" value="2"/>
</dbReference>
<accession>A0A6I6MQ22</accession>
<dbReference type="GO" id="GO:0008465">
    <property type="term" value="F:hydroxypyruvate reductase (NADH) activity"/>
    <property type="evidence" value="ECO:0007669"/>
    <property type="project" value="UniProtKB-EC"/>
</dbReference>
<dbReference type="PANTHER" id="PTHR10996:SF178">
    <property type="entry name" value="2-HYDROXYACID DEHYDROGENASE YGL185C-RELATED"/>
    <property type="match status" value="1"/>
</dbReference>
<dbReference type="GO" id="GO:0005829">
    <property type="term" value="C:cytosol"/>
    <property type="evidence" value="ECO:0007669"/>
    <property type="project" value="TreeGrafter"/>
</dbReference>
<dbReference type="EMBL" id="CP047045">
    <property type="protein sequence ID" value="QGZ96261.1"/>
    <property type="molecule type" value="Genomic_DNA"/>
</dbReference>
<keyword evidence="3" id="KW-0520">NAD</keyword>
<organism evidence="7 8">
    <name type="scientific">Terricaulis silvestris</name>
    <dbReference type="NCBI Taxonomy" id="2686094"/>
    <lineage>
        <taxon>Bacteria</taxon>
        <taxon>Pseudomonadati</taxon>
        <taxon>Pseudomonadota</taxon>
        <taxon>Alphaproteobacteria</taxon>
        <taxon>Caulobacterales</taxon>
        <taxon>Caulobacteraceae</taxon>
        <taxon>Terricaulis</taxon>
    </lineage>
</organism>
<proteinExistence type="inferred from homology"/>
<evidence type="ECO:0000256" key="1">
    <source>
        <dbReference type="ARBA" id="ARBA00022857"/>
    </source>
</evidence>